<gene>
    <name evidence="2" type="ORF">LDJ79_09000</name>
</gene>
<keyword evidence="3" id="KW-1185">Reference proteome</keyword>
<dbReference type="RefSeq" id="WP_225250337.1">
    <property type="nucleotide sequence ID" value="NZ_JAIWIU010000054.1"/>
</dbReference>
<feature type="region of interest" description="Disordered" evidence="1">
    <location>
        <begin position="33"/>
        <end position="58"/>
    </location>
</feature>
<dbReference type="EMBL" id="JAIWIU010000054">
    <property type="protein sequence ID" value="MCA2016245.1"/>
    <property type="molecule type" value="Genomic_DNA"/>
</dbReference>
<reference evidence="3" key="1">
    <citation type="submission" date="2023-07" db="EMBL/GenBank/DDBJ databases">
        <title>Molecular identification of indigenous halophilic bacteria isolated from red sea cost, biodegradation of synthetic dyes and assessment of degraded metabolite toxicity.</title>
        <authorList>
            <person name="Chaieb K."/>
            <person name="Altayb H.N."/>
        </authorList>
    </citation>
    <scope>NUCLEOTIDE SEQUENCE [LARGE SCALE GENOMIC DNA]</scope>
    <source>
        <strain evidence="3">K20</strain>
    </source>
</reference>
<accession>A0ABS7YKN7</accession>
<evidence type="ECO:0000313" key="3">
    <source>
        <dbReference type="Proteomes" id="UP001199044"/>
    </source>
</evidence>
<evidence type="ECO:0000256" key="1">
    <source>
        <dbReference type="SAM" id="MobiDB-lite"/>
    </source>
</evidence>
<name>A0ABS7YKN7_9VIBR</name>
<evidence type="ECO:0000313" key="2">
    <source>
        <dbReference type="EMBL" id="MCA2016245.1"/>
    </source>
</evidence>
<sequence>MKHFLPSSAILTAFTMQHYSSVDEYLTAQEQKAQKSEAQQAAQVPTNHTKIKDDTESN</sequence>
<protein>
    <submittedName>
        <fullName evidence="2">Uncharacterized protein</fullName>
    </submittedName>
</protein>
<organism evidence="2 3">
    <name type="scientific">Vibrio tritonius</name>
    <dbReference type="NCBI Taxonomy" id="1435069"/>
    <lineage>
        <taxon>Bacteria</taxon>
        <taxon>Pseudomonadati</taxon>
        <taxon>Pseudomonadota</taxon>
        <taxon>Gammaproteobacteria</taxon>
        <taxon>Vibrionales</taxon>
        <taxon>Vibrionaceae</taxon>
        <taxon>Vibrio</taxon>
    </lineage>
</organism>
<proteinExistence type="predicted"/>
<dbReference type="Proteomes" id="UP001199044">
    <property type="component" value="Unassembled WGS sequence"/>
</dbReference>
<comment type="caution">
    <text evidence="2">The sequence shown here is derived from an EMBL/GenBank/DDBJ whole genome shotgun (WGS) entry which is preliminary data.</text>
</comment>
<feature type="compositionally biased region" description="Low complexity" evidence="1">
    <location>
        <begin position="33"/>
        <end position="43"/>
    </location>
</feature>